<protein>
    <recommendedName>
        <fullName evidence="2">enoyl-CoA hydratase</fullName>
        <ecNumber evidence="2">4.2.1.17</ecNumber>
    </recommendedName>
</protein>
<keyword evidence="4" id="KW-0456">Lyase</keyword>
<dbReference type="GO" id="GO:0004300">
    <property type="term" value="F:enoyl-CoA hydratase activity"/>
    <property type="evidence" value="ECO:0007669"/>
    <property type="project" value="UniProtKB-EC"/>
</dbReference>
<dbReference type="InterPro" id="IPR029045">
    <property type="entry name" value="ClpP/crotonase-like_dom_sf"/>
</dbReference>
<dbReference type="RefSeq" id="WP_189828573.1">
    <property type="nucleotide sequence ID" value="NZ_BMVC01000034.1"/>
</dbReference>
<dbReference type="Gene3D" id="3.90.226.10">
    <property type="entry name" value="2-enoyl-CoA Hydratase, Chain A, domain 1"/>
    <property type="match status" value="1"/>
</dbReference>
<dbReference type="Pfam" id="PF00378">
    <property type="entry name" value="ECH_1"/>
    <property type="match status" value="1"/>
</dbReference>
<dbReference type="PANTHER" id="PTHR11941">
    <property type="entry name" value="ENOYL-COA HYDRATASE-RELATED"/>
    <property type="match status" value="1"/>
</dbReference>
<name>A0A918X980_9ACTN</name>
<keyword evidence="3" id="KW-0443">Lipid metabolism</keyword>
<comment type="similarity">
    <text evidence="1">Belongs to the enoyl-CoA hydratase/isomerase family.</text>
</comment>
<evidence type="ECO:0000256" key="2">
    <source>
        <dbReference type="ARBA" id="ARBA00012076"/>
    </source>
</evidence>
<dbReference type="EMBL" id="BMVC01000034">
    <property type="protein sequence ID" value="GHD19402.1"/>
    <property type="molecule type" value="Genomic_DNA"/>
</dbReference>
<dbReference type="FunFam" id="3.90.226.10:FF:000009">
    <property type="entry name" value="Carnitinyl-CoA dehydratase"/>
    <property type="match status" value="1"/>
</dbReference>
<dbReference type="SUPFAM" id="SSF52096">
    <property type="entry name" value="ClpP/crotonase"/>
    <property type="match status" value="1"/>
</dbReference>
<organism evidence="7 8">
    <name type="scientific">Streptomyces finlayi</name>
    <dbReference type="NCBI Taxonomy" id="67296"/>
    <lineage>
        <taxon>Bacteria</taxon>
        <taxon>Bacillati</taxon>
        <taxon>Actinomycetota</taxon>
        <taxon>Actinomycetes</taxon>
        <taxon>Kitasatosporales</taxon>
        <taxon>Streptomycetaceae</taxon>
        <taxon>Streptomyces</taxon>
    </lineage>
</organism>
<reference evidence="7" key="2">
    <citation type="submission" date="2020-09" db="EMBL/GenBank/DDBJ databases">
        <authorList>
            <person name="Sun Q."/>
            <person name="Ohkuma M."/>
        </authorList>
    </citation>
    <scope>NUCLEOTIDE SEQUENCE</scope>
    <source>
        <strain evidence="7">JCM 4637</strain>
    </source>
</reference>
<proteinExistence type="inferred from homology"/>
<dbReference type="Proteomes" id="UP000638353">
    <property type="component" value="Unassembled WGS sequence"/>
</dbReference>
<dbReference type="GO" id="GO:0006635">
    <property type="term" value="P:fatty acid beta-oxidation"/>
    <property type="evidence" value="ECO:0007669"/>
    <property type="project" value="TreeGrafter"/>
</dbReference>
<dbReference type="AlphaFoldDB" id="A0A918X980"/>
<accession>A0A918X980</accession>
<comment type="catalytic activity">
    <reaction evidence="6">
        <text>a 4-saturated-(3S)-3-hydroxyacyl-CoA = a (3E)-enoyl-CoA + H2O</text>
        <dbReference type="Rhea" id="RHEA:20724"/>
        <dbReference type="ChEBI" id="CHEBI:15377"/>
        <dbReference type="ChEBI" id="CHEBI:58521"/>
        <dbReference type="ChEBI" id="CHEBI:137480"/>
        <dbReference type="EC" id="4.2.1.17"/>
    </reaction>
</comment>
<evidence type="ECO:0000256" key="3">
    <source>
        <dbReference type="ARBA" id="ARBA00023098"/>
    </source>
</evidence>
<gene>
    <name evidence="7" type="ORF">GCM10010334_83040</name>
</gene>
<sequence>MTVCLDVHGRVAVLRLDHPPHNILDRNHHDQLRDHTDHLTRRDDIHTVVVRGDRHLSAGADIDELLRLGPADLLRHICDLQAALTSVARLPQPVVAAVSGYALGAGCELALCADHRIAAHNAVLGQPEIRHGLIPGAGGTQRLSALVGPALAKDLIYTGRHVRATEAHRIGLVDEVVPAAELYPAALAWATRLSQAPPHALRAAKRAIDTTTSLNLTAGLARERLYFVGLFSDHPEAAARSCPQE</sequence>
<dbReference type="EC" id="4.2.1.17" evidence="2"/>
<evidence type="ECO:0000256" key="5">
    <source>
        <dbReference type="ARBA" id="ARBA00023709"/>
    </source>
</evidence>
<comment type="caution">
    <text evidence="7">The sequence shown here is derived from an EMBL/GenBank/DDBJ whole genome shotgun (WGS) entry which is preliminary data.</text>
</comment>
<comment type="catalytic activity">
    <reaction evidence="5">
        <text>a (3S)-3-hydroxyacyl-CoA = a (2E)-enoyl-CoA + H2O</text>
        <dbReference type="Rhea" id="RHEA:16105"/>
        <dbReference type="ChEBI" id="CHEBI:15377"/>
        <dbReference type="ChEBI" id="CHEBI:57318"/>
        <dbReference type="ChEBI" id="CHEBI:58856"/>
        <dbReference type="EC" id="4.2.1.17"/>
    </reaction>
</comment>
<evidence type="ECO:0000256" key="4">
    <source>
        <dbReference type="ARBA" id="ARBA00023239"/>
    </source>
</evidence>
<evidence type="ECO:0000313" key="7">
    <source>
        <dbReference type="EMBL" id="GHD19402.1"/>
    </source>
</evidence>
<evidence type="ECO:0000256" key="6">
    <source>
        <dbReference type="ARBA" id="ARBA00023717"/>
    </source>
</evidence>
<evidence type="ECO:0000256" key="1">
    <source>
        <dbReference type="ARBA" id="ARBA00005254"/>
    </source>
</evidence>
<evidence type="ECO:0000313" key="8">
    <source>
        <dbReference type="Proteomes" id="UP000638353"/>
    </source>
</evidence>
<reference evidence="7" key="1">
    <citation type="journal article" date="2014" name="Int. J. Syst. Evol. Microbiol.">
        <title>Complete genome sequence of Corynebacterium casei LMG S-19264T (=DSM 44701T), isolated from a smear-ripened cheese.</title>
        <authorList>
            <consortium name="US DOE Joint Genome Institute (JGI-PGF)"/>
            <person name="Walter F."/>
            <person name="Albersmeier A."/>
            <person name="Kalinowski J."/>
            <person name="Ruckert C."/>
        </authorList>
    </citation>
    <scope>NUCLEOTIDE SEQUENCE</scope>
    <source>
        <strain evidence="7">JCM 4637</strain>
    </source>
</reference>
<dbReference type="InterPro" id="IPR001753">
    <property type="entry name" value="Enoyl-CoA_hydra/iso"/>
</dbReference>
<dbReference type="CDD" id="cd06558">
    <property type="entry name" value="crotonase-like"/>
    <property type="match status" value="1"/>
</dbReference>
<dbReference type="PANTHER" id="PTHR11941:SF169">
    <property type="entry name" value="(7AS)-7A-METHYL-1,5-DIOXO-2,3,5,6,7,7A-HEXAHYDRO-1H-INDENE-CARBOXYL-COA HYDROLASE"/>
    <property type="match status" value="1"/>
</dbReference>